<dbReference type="OMA" id="YICSKER"/>
<dbReference type="GO" id="GO:0006629">
    <property type="term" value="P:lipid metabolic process"/>
    <property type="evidence" value="ECO:0007669"/>
    <property type="project" value="InterPro"/>
</dbReference>
<evidence type="ECO:0000256" key="5">
    <source>
        <dbReference type="SAM" id="SignalP"/>
    </source>
</evidence>
<evidence type="ECO:0000259" key="6">
    <source>
        <dbReference type="Pfam" id="PF01764"/>
    </source>
</evidence>
<dbReference type="Proteomes" id="UP000219338">
    <property type="component" value="Unassembled WGS sequence"/>
</dbReference>
<sequence>MVTLTFVLLVLFSFSRISLAVPTSLHARQGITVLSTAEITAFKPYTFFASAGYCEPDTTLAWDCGSNCQANSDFEPVASGGDGGDVQFWYVGYSPSLSTVIVSHQGTDPSQIEALLTDGDFALSPLDSGLFPGISSDILVHSGFRDAQARSAEDILHVVTTALSEHNTNSVTLVGHSLGAALSLLDAVYLPLHLDASYTMVGYGLPRVGNQEFADYLDASLAGKISHVNNKQDPVPILPGMALGFHQPSGEVHIDSDNNWNSCPGQDNPEKGCTVGDVSSILVGDLNDHDGPYDGVEMGC</sequence>
<evidence type="ECO:0000256" key="3">
    <source>
        <dbReference type="ARBA" id="ARBA00047591"/>
    </source>
</evidence>
<keyword evidence="5" id="KW-0732">Signal</keyword>
<evidence type="ECO:0000313" key="8">
    <source>
        <dbReference type="Proteomes" id="UP000219338"/>
    </source>
</evidence>
<dbReference type="SUPFAM" id="SSF53474">
    <property type="entry name" value="alpha/beta-Hydrolases"/>
    <property type="match status" value="1"/>
</dbReference>
<dbReference type="Pfam" id="PF01764">
    <property type="entry name" value="Lipase_3"/>
    <property type="match status" value="1"/>
</dbReference>
<feature type="chain" id="PRO_5012967423" description="Fungal lipase-type domain-containing protein" evidence="5">
    <location>
        <begin position="21"/>
        <end position="300"/>
    </location>
</feature>
<dbReference type="AlphaFoldDB" id="A0A284RYD0"/>
<name>A0A284RYD0_ARMOS</name>
<evidence type="ECO:0000256" key="1">
    <source>
        <dbReference type="ARBA" id="ARBA00023157"/>
    </source>
</evidence>
<reference evidence="8" key="1">
    <citation type="journal article" date="2017" name="Nat. Ecol. Evol.">
        <title>Genome expansion and lineage-specific genetic innovations in the forest pathogenic fungi Armillaria.</title>
        <authorList>
            <person name="Sipos G."/>
            <person name="Prasanna A.N."/>
            <person name="Walter M.C."/>
            <person name="O'Connor E."/>
            <person name="Balint B."/>
            <person name="Krizsan K."/>
            <person name="Kiss B."/>
            <person name="Hess J."/>
            <person name="Varga T."/>
            <person name="Slot J."/>
            <person name="Riley R."/>
            <person name="Boka B."/>
            <person name="Rigling D."/>
            <person name="Barry K."/>
            <person name="Lee J."/>
            <person name="Mihaltcheva S."/>
            <person name="LaButti K."/>
            <person name="Lipzen A."/>
            <person name="Waldron R."/>
            <person name="Moloney N.M."/>
            <person name="Sperisen C."/>
            <person name="Kredics L."/>
            <person name="Vagvoelgyi C."/>
            <person name="Patrignani A."/>
            <person name="Fitzpatrick D."/>
            <person name="Nagy I."/>
            <person name="Doyle S."/>
            <person name="Anderson J.B."/>
            <person name="Grigoriev I.V."/>
            <person name="Gueldener U."/>
            <person name="Muensterkoetter M."/>
            <person name="Nagy L.G."/>
        </authorList>
    </citation>
    <scope>NUCLEOTIDE SEQUENCE [LARGE SCALE GENOMIC DNA]</scope>
    <source>
        <strain evidence="8">C18/9</strain>
    </source>
</reference>
<protein>
    <recommendedName>
        <fullName evidence="6">Fungal lipase-type domain-containing protein</fullName>
    </recommendedName>
</protein>
<comment type="similarity">
    <text evidence="2">Belongs to the AB hydrolase superfamily. Lipase family. Class 3 subfamily.</text>
</comment>
<dbReference type="InterPro" id="IPR029058">
    <property type="entry name" value="AB_hydrolase_fold"/>
</dbReference>
<gene>
    <name evidence="7" type="ORF">ARMOST_17207</name>
</gene>
<evidence type="ECO:0000256" key="4">
    <source>
        <dbReference type="ARBA" id="ARBA00048461"/>
    </source>
</evidence>
<dbReference type="CDD" id="cd00519">
    <property type="entry name" value="Lipase_3"/>
    <property type="match status" value="1"/>
</dbReference>
<accession>A0A284RYD0</accession>
<feature type="signal peptide" evidence="5">
    <location>
        <begin position="1"/>
        <end position="20"/>
    </location>
</feature>
<comment type="catalytic activity">
    <reaction evidence="3">
        <text>a diacylglycerol + H2O = a monoacylglycerol + a fatty acid + H(+)</text>
        <dbReference type="Rhea" id="RHEA:32731"/>
        <dbReference type="ChEBI" id="CHEBI:15377"/>
        <dbReference type="ChEBI" id="CHEBI:15378"/>
        <dbReference type="ChEBI" id="CHEBI:17408"/>
        <dbReference type="ChEBI" id="CHEBI:18035"/>
        <dbReference type="ChEBI" id="CHEBI:28868"/>
    </reaction>
</comment>
<evidence type="ECO:0000313" key="7">
    <source>
        <dbReference type="EMBL" id="SJL13759.1"/>
    </source>
</evidence>
<dbReference type="Gene3D" id="3.40.50.1820">
    <property type="entry name" value="alpha/beta hydrolase"/>
    <property type="match status" value="1"/>
</dbReference>
<proteinExistence type="inferred from homology"/>
<organism evidence="7 8">
    <name type="scientific">Armillaria ostoyae</name>
    <name type="common">Armillaria root rot fungus</name>
    <dbReference type="NCBI Taxonomy" id="47428"/>
    <lineage>
        <taxon>Eukaryota</taxon>
        <taxon>Fungi</taxon>
        <taxon>Dikarya</taxon>
        <taxon>Basidiomycota</taxon>
        <taxon>Agaricomycotina</taxon>
        <taxon>Agaricomycetes</taxon>
        <taxon>Agaricomycetidae</taxon>
        <taxon>Agaricales</taxon>
        <taxon>Marasmiineae</taxon>
        <taxon>Physalacriaceae</taxon>
        <taxon>Armillaria</taxon>
    </lineage>
</organism>
<feature type="domain" description="Fungal lipase-type" evidence="6">
    <location>
        <begin position="102"/>
        <end position="241"/>
    </location>
</feature>
<comment type="catalytic activity">
    <reaction evidence="4">
        <text>a monoacylglycerol + H2O = glycerol + a fatty acid + H(+)</text>
        <dbReference type="Rhea" id="RHEA:15245"/>
        <dbReference type="ChEBI" id="CHEBI:15377"/>
        <dbReference type="ChEBI" id="CHEBI:15378"/>
        <dbReference type="ChEBI" id="CHEBI:17408"/>
        <dbReference type="ChEBI" id="CHEBI:17754"/>
        <dbReference type="ChEBI" id="CHEBI:28868"/>
    </reaction>
</comment>
<dbReference type="InterPro" id="IPR051218">
    <property type="entry name" value="Sec_MonoDiacylglyc_Lipase"/>
</dbReference>
<dbReference type="OrthoDB" id="426718at2759"/>
<dbReference type="PANTHER" id="PTHR45856">
    <property type="entry name" value="ALPHA/BETA-HYDROLASES SUPERFAMILY PROTEIN"/>
    <property type="match status" value="1"/>
</dbReference>
<evidence type="ECO:0000256" key="2">
    <source>
        <dbReference type="ARBA" id="ARBA00043996"/>
    </source>
</evidence>
<keyword evidence="1" id="KW-1015">Disulfide bond</keyword>
<dbReference type="EMBL" id="FUEG01000021">
    <property type="protein sequence ID" value="SJL13759.1"/>
    <property type="molecule type" value="Genomic_DNA"/>
</dbReference>
<dbReference type="InterPro" id="IPR002921">
    <property type="entry name" value="Fungal_lipase-type"/>
</dbReference>
<dbReference type="PANTHER" id="PTHR45856:SF25">
    <property type="entry name" value="FUNGAL LIPASE-LIKE DOMAIN-CONTAINING PROTEIN"/>
    <property type="match status" value="1"/>
</dbReference>
<keyword evidence="8" id="KW-1185">Reference proteome</keyword>